<gene>
    <name evidence="5" type="ORF">BCV72DRAFT_287517</name>
</gene>
<evidence type="ECO:0000256" key="1">
    <source>
        <dbReference type="ARBA" id="ARBA00022741"/>
    </source>
</evidence>
<dbReference type="Proteomes" id="UP000242414">
    <property type="component" value="Unassembled WGS sequence"/>
</dbReference>
<proteinExistence type="inferred from homology"/>
<reference evidence="5" key="1">
    <citation type="journal article" date="2016" name="Proc. Natl. Acad. Sci. U.S.A.">
        <title>Lipid metabolic changes in an early divergent fungus govern the establishment of a mutualistic symbiosis with endobacteria.</title>
        <authorList>
            <person name="Lastovetsky O.A."/>
            <person name="Gaspar M.L."/>
            <person name="Mondo S.J."/>
            <person name="LaButti K.M."/>
            <person name="Sandor L."/>
            <person name="Grigoriev I.V."/>
            <person name="Henry S.A."/>
            <person name="Pawlowska T.E."/>
        </authorList>
    </citation>
    <scope>NUCLEOTIDE SEQUENCE [LARGE SCALE GENOMIC DNA]</scope>
    <source>
        <strain evidence="5">ATCC 52814</strain>
    </source>
</reference>
<dbReference type="OrthoDB" id="9972657at2759"/>
<evidence type="ECO:0000256" key="2">
    <source>
        <dbReference type="ARBA" id="ARBA00022840"/>
    </source>
</evidence>
<dbReference type="SUPFAM" id="SSF52540">
    <property type="entry name" value="P-loop containing nucleoside triphosphate hydrolases"/>
    <property type="match status" value="1"/>
</dbReference>
<dbReference type="PANTHER" id="PTHR12435">
    <property type="match status" value="1"/>
</dbReference>
<dbReference type="AlphaFoldDB" id="A0A1X0RB74"/>
<keyword evidence="2" id="KW-0067">ATP-binding</keyword>
<evidence type="ECO:0000313" key="5">
    <source>
        <dbReference type="EMBL" id="ORE09305.1"/>
    </source>
</evidence>
<dbReference type="GO" id="GO:0006357">
    <property type="term" value="P:regulation of transcription by RNA polymerase II"/>
    <property type="evidence" value="ECO:0007669"/>
    <property type="project" value="UniProtKB-ARBA"/>
</dbReference>
<protein>
    <submittedName>
        <fullName evidence="5">Chromatin associated protein KTI12</fullName>
    </submittedName>
</protein>
<accession>A0A1X0RB74</accession>
<dbReference type="EMBL" id="KV921877">
    <property type="protein sequence ID" value="ORE09305.1"/>
    <property type="molecule type" value="Genomic_DNA"/>
</dbReference>
<dbReference type="Gene3D" id="3.40.50.300">
    <property type="entry name" value="P-loop containing nucleotide triphosphate hydrolases"/>
    <property type="match status" value="1"/>
</dbReference>
<organism evidence="5">
    <name type="scientific">Rhizopus microsporus var. microsporus</name>
    <dbReference type="NCBI Taxonomy" id="86635"/>
    <lineage>
        <taxon>Eukaryota</taxon>
        <taxon>Fungi</taxon>
        <taxon>Fungi incertae sedis</taxon>
        <taxon>Mucoromycota</taxon>
        <taxon>Mucoromycotina</taxon>
        <taxon>Mucoromycetes</taxon>
        <taxon>Mucorales</taxon>
        <taxon>Mucorineae</taxon>
        <taxon>Rhizopodaceae</taxon>
        <taxon>Rhizopus</taxon>
    </lineage>
</organism>
<dbReference type="InterPro" id="IPR013641">
    <property type="entry name" value="KTI12/PSTK"/>
</dbReference>
<dbReference type="FunFam" id="3.40.50.300:FF:000827">
    <property type="entry name" value="KTI12 chromatin-associated homolog"/>
    <property type="match status" value="1"/>
</dbReference>
<comment type="similarity">
    <text evidence="3">Belongs to the KTI12 family.</text>
</comment>
<dbReference type="GO" id="GO:0005524">
    <property type="term" value="F:ATP binding"/>
    <property type="evidence" value="ECO:0007669"/>
    <property type="project" value="UniProtKB-KW"/>
</dbReference>
<keyword evidence="1" id="KW-0547">Nucleotide-binding</keyword>
<evidence type="ECO:0000256" key="3">
    <source>
        <dbReference type="ARBA" id="ARBA00025768"/>
    </source>
</evidence>
<evidence type="ECO:0000256" key="4">
    <source>
        <dbReference type="ARBA" id="ARBA00063730"/>
    </source>
</evidence>
<dbReference type="GO" id="GO:0006400">
    <property type="term" value="P:tRNA modification"/>
    <property type="evidence" value="ECO:0007669"/>
    <property type="project" value="UniProtKB-ARBA"/>
</dbReference>
<dbReference type="Pfam" id="PF08433">
    <property type="entry name" value="KTI12"/>
    <property type="match status" value="1"/>
</dbReference>
<dbReference type="InterPro" id="IPR027417">
    <property type="entry name" value="P-loop_NTPase"/>
</dbReference>
<sequence>MPLIVLTGYPSSGKTQRTNEIKEYLTKKLAGENKSLRIHIIDDHSLHVPKTAYKDAREEKKARGALLSAVERLLSKDDIVIADGLNYIKGFRYQLYCVARAIGTPHCVVHTGVPADIAKEWNTSRNDERYDDIVFDELVSRYEEPDERNRWDSPLFTIIYDDKEIPGDKLWDAVILKKPPPPNKSTVSKPVSSTNYVYELDKATLEIINAFVEQQKELGPGGMPMTVPRSTVKVINPLRTVTLSELRRLRKQFVTYNKMNTTLDVNRLGDVFVEYLNTNLE</sequence>
<dbReference type="VEuPathDB" id="FungiDB:BCV72DRAFT_287517"/>
<name>A0A1X0RB74_RHIZD</name>
<comment type="subunit">
    <text evidence="4">Interacts with the elongator complex.</text>
</comment>